<evidence type="ECO:0000256" key="2">
    <source>
        <dbReference type="ARBA" id="ARBA00022574"/>
    </source>
</evidence>
<feature type="repeat" description="WD" evidence="5">
    <location>
        <begin position="245"/>
        <end position="286"/>
    </location>
</feature>
<dbReference type="OMA" id="CSLRIWK"/>
<dbReference type="PANTHER" id="PTHR19865:SF0">
    <property type="entry name" value="U3 SMALL NUCLEOLAR RNA-INTERACTING PROTEIN 2"/>
    <property type="match status" value="1"/>
</dbReference>
<comment type="subcellular location">
    <subcellularLocation>
        <location evidence="1">Nucleus</location>
    </subcellularLocation>
</comment>
<dbReference type="InterPro" id="IPR015943">
    <property type="entry name" value="WD40/YVTN_repeat-like_dom_sf"/>
</dbReference>
<feature type="repeat" description="WD" evidence="5">
    <location>
        <begin position="287"/>
        <end position="328"/>
    </location>
</feature>
<evidence type="ECO:0000313" key="9">
    <source>
        <dbReference type="RefSeq" id="XP_023168738.1"/>
    </source>
</evidence>
<proteinExistence type="predicted"/>
<dbReference type="GO" id="GO:0034511">
    <property type="term" value="F:U3 snoRNA binding"/>
    <property type="evidence" value="ECO:0007669"/>
    <property type="project" value="InterPro"/>
</dbReference>
<dbReference type="Pfam" id="PF00400">
    <property type="entry name" value="WD40"/>
    <property type="match status" value="5"/>
</dbReference>
<dbReference type="SUPFAM" id="SSF50978">
    <property type="entry name" value="WD40 repeat-like"/>
    <property type="match status" value="1"/>
</dbReference>
<dbReference type="GO" id="GO:0032040">
    <property type="term" value="C:small-subunit processome"/>
    <property type="evidence" value="ECO:0007669"/>
    <property type="project" value="TreeGrafter"/>
</dbReference>
<dbReference type="PANTHER" id="PTHR19865">
    <property type="entry name" value="U3 SMALL NUCLEOLAR RNA INTERACTING PROTEIN 2"/>
    <property type="match status" value="1"/>
</dbReference>
<dbReference type="Proteomes" id="UP000504633">
    <property type="component" value="Unplaced"/>
</dbReference>
<dbReference type="OrthoDB" id="189968at2759"/>
<reference evidence="9" key="1">
    <citation type="submission" date="2025-08" db="UniProtKB">
        <authorList>
            <consortium name="RefSeq"/>
        </authorList>
    </citation>
    <scope>IDENTIFICATION</scope>
    <source>
        <strain evidence="9">15085-1641.00</strain>
        <tissue evidence="9">Whole body</tissue>
    </source>
</reference>
<keyword evidence="8" id="KW-1185">Reference proteome</keyword>
<sequence>MSSSFFLKPGAAKVAANKKRKLNATKVKGNAKPGKKTQNAVPGPKKQRRAKVDDEEIASDEDEEYNSNALTFSADEDEEEETAQDKRLRLAKEYLTEIEKQEAERAEQRELSQNVEQRLQTEYLDSVGRLRRTIAADLKSCTIQNVLKHKLHHSPICALSLSADGKHLYSGAKSQYVLKWCMESGKVLEKGDVLQHREEPETTKKRRSHVISICLSSDMKYMALAEGGVNIQIWCPQTMKHMKTFKGHRDNVTGLVFRKGTHELYSAAKDRSVKIWSVDEMAYVESLFGHQTAVTSIDALSRERAITAGGSDCSLRIWKITEESQLIYNGHKDGIECVKLINDEHFVSGGVDGAISLWSALKKKPISTTQLAHGKGDNGVANWITAIAVVVNTDLVATGSCDGCVRLWQSNPNARKLQQIHSISIAGFINALTFNADGSKLYVAVGQEHRLGRWWRHKAAKNNIVVVDIQSSNVNKREK</sequence>
<evidence type="ECO:0000256" key="7">
    <source>
        <dbReference type="SAM" id="MobiDB-lite"/>
    </source>
</evidence>
<dbReference type="SMART" id="SM00320">
    <property type="entry name" value="WD40"/>
    <property type="match status" value="6"/>
</dbReference>
<dbReference type="Gene3D" id="2.130.10.10">
    <property type="entry name" value="YVTN repeat-like/Quinoprotein amine dehydrogenase"/>
    <property type="match status" value="1"/>
</dbReference>
<evidence type="ECO:0000256" key="1">
    <source>
        <dbReference type="ARBA" id="ARBA00004123"/>
    </source>
</evidence>
<keyword evidence="6" id="KW-0175">Coiled coil</keyword>
<evidence type="ECO:0000256" key="5">
    <source>
        <dbReference type="PROSITE-ProRule" id="PRU00221"/>
    </source>
</evidence>
<dbReference type="PROSITE" id="PS50294">
    <property type="entry name" value="WD_REPEATS_REGION"/>
    <property type="match status" value="2"/>
</dbReference>
<dbReference type="InterPro" id="IPR036322">
    <property type="entry name" value="WD40_repeat_dom_sf"/>
</dbReference>
<gene>
    <name evidence="9" type="primary">LOC111597991</name>
</gene>
<organism evidence="8 9">
    <name type="scientific">Drosophila hydei</name>
    <name type="common">Fruit fly</name>
    <dbReference type="NCBI Taxonomy" id="7224"/>
    <lineage>
        <taxon>Eukaryota</taxon>
        <taxon>Metazoa</taxon>
        <taxon>Ecdysozoa</taxon>
        <taxon>Arthropoda</taxon>
        <taxon>Hexapoda</taxon>
        <taxon>Insecta</taxon>
        <taxon>Pterygota</taxon>
        <taxon>Neoptera</taxon>
        <taxon>Endopterygota</taxon>
        <taxon>Diptera</taxon>
        <taxon>Brachycera</taxon>
        <taxon>Muscomorpha</taxon>
        <taxon>Ephydroidea</taxon>
        <taxon>Drosophilidae</taxon>
        <taxon>Drosophila</taxon>
    </lineage>
</organism>
<dbReference type="AlphaFoldDB" id="A0A6J1LR86"/>
<dbReference type="InterPro" id="IPR001680">
    <property type="entry name" value="WD40_rpt"/>
</dbReference>
<accession>A0A6J1LR86</accession>
<dbReference type="InterPro" id="IPR039241">
    <property type="entry name" value="Rrp9-like"/>
</dbReference>
<evidence type="ECO:0000313" key="8">
    <source>
        <dbReference type="Proteomes" id="UP000504633"/>
    </source>
</evidence>
<dbReference type="RefSeq" id="XP_023168738.1">
    <property type="nucleotide sequence ID" value="XM_023312970.2"/>
</dbReference>
<keyword evidence="4" id="KW-0539">Nucleus</keyword>
<feature type="repeat" description="WD" evidence="5">
    <location>
        <begin position="328"/>
        <end position="368"/>
    </location>
</feature>
<dbReference type="GeneID" id="111597991"/>
<protein>
    <submittedName>
        <fullName evidence="9">U3 small nucleolar RNA-interacting protein 2</fullName>
    </submittedName>
</protein>
<feature type="compositionally biased region" description="Acidic residues" evidence="7">
    <location>
        <begin position="53"/>
        <end position="65"/>
    </location>
</feature>
<name>A0A6J1LR86_DROHY</name>
<keyword evidence="2 5" id="KW-0853">WD repeat</keyword>
<dbReference type="CTD" id="3346176"/>
<dbReference type="FunFam" id="2.130.10.10:FF:000509">
    <property type="entry name" value="U3 small nucleolar RNA-interacting protein"/>
    <property type="match status" value="1"/>
</dbReference>
<feature type="coiled-coil region" evidence="6">
    <location>
        <begin position="91"/>
        <end position="118"/>
    </location>
</feature>
<evidence type="ECO:0000256" key="4">
    <source>
        <dbReference type="ARBA" id="ARBA00023242"/>
    </source>
</evidence>
<feature type="region of interest" description="Disordered" evidence="7">
    <location>
        <begin position="1"/>
        <end position="84"/>
    </location>
</feature>
<evidence type="ECO:0000256" key="6">
    <source>
        <dbReference type="SAM" id="Coils"/>
    </source>
</evidence>
<dbReference type="PROSITE" id="PS50082">
    <property type="entry name" value="WD_REPEATS_2"/>
    <property type="match status" value="3"/>
</dbReference>
<evidence type="ECO:0000256" key="3">
    <source>
        <dbReference type="ARBA" id="ARBA00022737"/>
    </source>
</evidence>
<keyword evidence="3" id="KW-0677">Repeat</keyword>
<dbReference type="KEGG" id="dhe:111597991"/>